<organism evidence="2 3">
    <name type="scientific">Chitinophaga oryziterrae</name>
    <dbReference type="NCBI Taxonomy" id="1031224"/>
    <lineage>
        <taxon>Bacteria</taxon>
        <taxon>Pseudomonadati</taxon>
        <taxon>Bacteroidota</taxon>
        <taxon>Chitinophagia</taxon>
        <taxon>Chitinophagales</taxon>
        <taxon>Chitinophagaceae</taxon>
        <taxon>Chitinophaga</taxon>
    </lineage>
</organism>
<protein>
    <recommendedName>
        <fullName evidence="1">ATPase dynein-related AAA domain-containing protein</fullName>
    </recommendedName>
</protein>
<feature type="domain" description="ATPase dynein-related AAA" evidence="1">
    <location>
        <begin position="223"/>
        <end position="344"/>
    </location>
</feature>
<keyword evidence="3" id="KW-1185">Reference proteome</keyword>
<dbReference type="Proteomes" id="UP000468388">
    <property type="component" value="Unassembled WGS sequence"/>
</dbReference>
<dbReference type="InterPro" id="IPR052934">
    <property type="entry name" value="Methyl-DNA_Rec/Restrict_Enz"/>
</dbReference>
<dbReference type="PANTHER" id="PTHR37291:SF1">
    <property type="entry name" value="TYPE IV METHYL-DIRECTED RESTRICTION ENZYME ECOKMCRB SUBUNIT"/>
    <property type="match status" value="1"/>
</dbReference>
<name>A0A6N8J8L6_9BACT</name>
<dbReference type="OrthoDB" id="9781481at2"/>
<dbReference type="SUPFAM" id="SSF52540">
    <property type="entry name" value="P-loop containing nucleoside triphosphate hydrolases"/>
    <property type="match status" value="1"/>
</dbReference>
<comment type="caution">
    <text evidence="2">The sequence shown here is derived from an EMBL/GenBank/DDBJ whole genome shotgun (WGS) entry which is preliminary data.</text>
</comment>
<dbReference type="GO" id="GO:0005524">
    <property type="term" value="F:ATP binding"/>
    <property type="evidence" value="ECO:0007669"/>
    <property type="project" value="InterPro"/>
</dbReference>
<dbReference type="GO" id="GO:0016887">
    <property type="term" value="F:ATP hydrolysis activity"/>
    <property type="evidence" value="ECO:0007669"/>
    <property type="project" value="InterPro"/>
</dbReference>
<sequence>MENIQICEIKGGKNKDYPHILSRDGKYIFSCSDRLDAYHSGAKIFYVCKYLSRAFFTEVMGEEIYTKYNFHLDEWVFEYEEHEYIARKDDVLQVMYVMSERSIPPDWAWRRPIGNSNGYPIWNTQIDHPQLRLEKVRDLQLIFKKGPAFELLEYCSKALLELPEIMVPNAKALHTSLGGMPLTLYGKPRDVIIAQRTPLQNLMEEVKDKYRQILMAVKTKPFVLLAGISGIGKSSLVRTLAYKTCNEKELQYSDRPGNFELIKVKPDWYDSSELIGYTTQKGGMIRYNITAFIRFIIKAWRYKQVPFWLCLDEMNLARVEQYFAEFLSIIETRRFHEEQMYSDAFISREDILLYSNEDPSFWLNLGLENEVALQQQFLSLGITMPPNLIVMGTVNMDETTHSFSRKVLDRAMTIEMNKVDLNKGLGLPENDWEYPDVYISAEDLLGQPQDVNMVYNDNPDIGRKVIKELEEINEALINSPFMFAYRVRDEMLIYCTYNASLQPPNITSKKWLFTCLDEMIMMKILSRIEGNEKKCGSIINGLLEKIGTKFPESHKKLLQMQFRLNNNGYTSFWN</sequence>
<dbReference type="Pfam" id="PF07728">
    <property type="entry name" value="AAA_5"/>
    <property type="match status" value="1"/>
</dbReference>
<dbReference type="Gene3D" id="3.40.50.300">
    <property type="entry name" value="P-loop containing nucleotide triphosphate hydrolases"/>
    <property type="match status" value="1"/>
</dbReference>
<reference evidence="2 3" key="1">
    <citation type="submission" date="2019-12" db="EMBL/GenBank/DDBJ databases">
        <title>The draft genomic sequence of strain Chitinophaga oryziterrae JCM 16595.</title>
        <authorList>
            <person name="Zhang X."/>
        </authorList>
    </citation>
    <scope>NUCLEOTIDE SEQUENCE [LARGE SCALE GENOMIC DNA]</scope>
    <source>
        <strain evidence="2 3">JCM 16595</strain>
    </source>
</reference>
<gene>
    <name evidence="2" type="ORF">GO495_07700</name>
</gene>
<evidence type="ECO:0000313" key="2">
    <source>
        <dbReference type="EMBL" id="MVT40462.1"/>
    </source>
</evidence>
<dbReference type="InterPro" id="IPR027417">
    <property type="entry name" value="P-loop_NTPase"/>
</dbReference>
<accession>A0A6N8J8L6</accession>
<dbReference type="InterPro" id="IPR011704">
    <property type="entry name" value="ATPase_dyneun-rel_AAA"/>
</dbReference>
<evidence type="ECO:0000313" key="3">
    <source>
        <dbReference type="Proteomes" id="UP000468388"/>
    </source>
</evidence>
<proteinExistence type="predicted"/>
<dbReference type="PANTHER" id="PTHR37291">
    <property type="entry name" value="5-METHYLCYTOSINE-SPECIFIC RESTRICTION ENZYME B"/>
    <property type="match status" value="1"/>
</dbReference>
<dbReference type="RefSeq" id="WP_157299145.1">
    <property type="nucleotide sequence ID" value="NZ_BAAAZB010000010.1"/>
</dbReference>
<dbReference type="EMBL" id="WRXO01000002">
    <property type="protein sequence ID" value="MVT40462.1"/>
    <property type="molecule type" value="Genomic_DNA"/>
</dbReference>
<dbReference type="AlphaFoldDB" id="A0A6N8J8L6"/>
<evidence type="ECO:0000259" key="1">
    <source>
        <dbReference type="Pfam" id="PF07728"/>
    </source>
</evidence>